<feature type="transmembrane region" description="Helical" evidence="12">
    <location>
        <begin position="141"/>
        <end position="160"/>
    </location>
</feature>
<evidence type="ECO:0000256" key="2">
    <source>
        <dbReference type="ARBA" id="ARBA00022679"/>
    </source>
</evidence>
<keyword evidence="3" id="KW-0879">Wnt signaling pathway</keyword>
<dbReference type="GO" id="GO:0005783">
    <property type="term" value="C:endoplasmic reticulum"/>
    <property type="evidence" value="ECO:0007669"/>
    <property type="project" value="TreeGrafter"/>
</dbReference>
<evidence type="ECO:0000256" key="9">
    <source>
        <dbReference type="ARBA" id="ARBA00038867"/>
    </source>
</evidence>
<keyword evidence="5 12" id="KW-1133">Transmembrane helix</keyword>
<evidence type="ECO:0000256" key="8">
    <source>
        <dbReference type="ARBA" id="ARBA00038269"/>
    </source>
</evidence>
<keyword evidence="6 12" id="KW-0472">Membrane</keyword>
<comment type="catalytic activity">
    <reaction evidence="11">
        <text>[Wnt protein]-L-serine + (9Z)-hexadecenoyl-CoA = [Wnt protein]-O-(9Z)-hexadecenoyl-L-serine + CoA</text>
        <dbReference type="Rhea" id="RHEA:45336"/>
        <dbReference type="Rhea" id="RHEA-COMP:11170"/>
        <dbReference type="Rhea" id="RHEA-COMP:11171"/>
        <dbReference type="ChEBI" id="CHEBI:29999"/>
        <dbReference type="ChEBI" id="CHEBI:57287"/>
        <dbReference type="ChEBI" id="CHEBI:61540"/>
        <dbReference type="ChEBI" id="CHEBI:85189"/>
        <dbReference type="EC" id="2.3.1.250"/>
    </reaction>
</comment>
<dbReference type="PANTHER" id="PTHR13906">
    <property type="entry name" value="PORCUPINE"/>
    <property type="match status" value="1"/>
</dbReference>
<evidence type="ECO:0000256" key="3">
    <source>
        <dbReference type="ARBA" id="ARBA00022687"/>
    </source>
</evidence>
<dbReference type="GO" id="GO:0030258">
    <property type="term" value="P:lipid modification"/>
    <property type="evidence" value="ECO:0007669"/>
    <property type="project" value="TreeGrafter"/>
</dbReference>
<feature type="transmembrane region" description="Helical" evidence="12">
    <location>
        <begin position="200"/>
        <end position="219"/>
    </location>
</feature>
<dbReference type="Pfam" id="PF03062">
    <property type="entry name" value="MBOAT"/>
    <property type="match status" value="1"/>
</dbReference>
<feature type="transmembrane region" description="Helical" evidence="12">
    <location>
        <begin position="371"/>
        <end position="390"/>
    </location>
</feature>
<evidence type="ECO:0000256" key="1">
    <source>
        <dbReference type="ARBA" id="ARBA00004141"/>
    </source>
</evidence>
<dbReference type="GO" id="GO:0017147">
    <property type="term" value="F:Wnt-protein binding"/>
    <property type="evidence" value="ECO:0007669"/>
    <property type="project" value="TreeGrafter"/>
</dbReference>
<evidence type="ECO:0000256" key="4">
    <source>
        <dbReference type="ARBA" id="ARBA00022692"/>
    </source>
</evidence>
<dbReference type="AlphaFoldDB" id="A0A8S4NR38"/>
<feature type="transmembrane region" description="Helical" evidence="12">
    <location>
        <begin position="424"/>
        <end position="443"/>
    </location>
</feature>
<name>A0A8S4NR38_OWEFU</name>
<evidence type="ECO:0000256" key="11">
    <source>
        <dbReference type="ARBA" id="ARBA00047978"/>
    </source>
</evidence>
<evidence type="ECO:0000256" key="7">
    <source>
        <dbReference type="ARBA" id="ARBA00023315"/>
    </source>
</evidence>
<feature type="transmembrane region" description="Helical" evidence="12">
    <location>
        <begin position="240"/>
        <end position="262"/>
    </location>
</feature>
<accession>A0A8S4NR38</accession>
<evidence type="ECO:0000256" key="12">
    <source>
        <dbReference type="SAM" id="Phobius"/>
    </source>
</evidence>
<dbReference type="GO" id="GO:1990698">
    <property type="term" value="F:palmitoleoyltransferase activity"/>
    <property type="evidence" value="ECO:0007669"/>
    <property type="project" value="UniProtKB-EC"/>
</dbReference>
<evidence type="ECO:0000313" key="13">
    <source>
        <dbReference type="EMBL" id="CAH1783358.1"/>
    </source>
</evidence>
<evidence type="ECO:0000256" key="10">
    <source>
        <dbReference type="ARBA" id="ARBA00040371"/>
    </source>
</evidence>
<reference evidence="13" key="1">
    <citation type="submission" date="2022-03" db="EMBL/GenBank/DDBJ databases">
        <authorList>
            <person name="Martin C."/>
        </authorList>
    </citation>
    <scope>NUCLEOTIDE SEQUENCE</scope>
</reference>
<evidence type="ECO:0000256" key="6">
    <source>
        <dbReference type="ARBA" id="ARBA00023136"/>
    </source>
</evidence>
<dbReference type="EC" id="2.3.1.250" evidence="9"/>
<feature type="transmembrane region" description="Helical" evidence="12">
    <location>
        <begin position="117"/>
        <end position="134"/>
    </location>
</feature>
<keyword evidence="4 12" id="KW-0812">Transmembrane</keyword>
<organism evidence="13 14">
    <name type="scientific">Owenia fusiformis</name>
    <name type="common">Polychaete worm</name>
    <dbReference type="NCBI Taxonomy" id="6347"/>
    <lineage>
        <taxon>Eukaryota</taxon>
        <taxon>Metazoa</taxon>
        <taxon>Spiralia</taxon>
        <taxon>Lophotrochozoa</taxon>
        <taxon>Annelida</taxon>
        <taxon>Polychaeta</taxon>
        <taxon>Sedentaria</taxon>
        <taxon>Canalipalpata</taxon>
        <taxon>Sabellida</taxon>
        <taxon>Oweniida</taxon>
        <taxon>Oweniidae</taxon>
        <taxon>Owenia</taxon>
    </lineage>
</organism>
<dbReference type="OrthoDB" id="5968863at2759"/>
<comment type="subcellular location">
    <subcellularLocation>
        <location evidence="1">Membrane</location>
        <topology evidence="1">Multi-pass membrane protein</topology>
    </subcellularLocation>
</comment>
<proteinExistence type="inferred from homology"/>
<dbReference type="GO" id="GO:0061355">
    <property type="term" value="P:Wnt protein secretion"/>
    <property type="evidence" value="ECO:0007669"/>
    <property type="project" value="TreeGrafter"/>
</dbReference>
<dbReference type="GO" id="GO:0016020">
    <property type="term" value="C:membrane"/>
    <property type="evidence" value="ECO:0007669"/>
    <property type="project" value="UniProtKB-SubCell"/>
</dbReference>
<protein>
    <recommendedName>
        <fullName evidence="10">Protein-serine O-palmitoleoyltransferase porcupine</fullName>
        <ecNumber evidence="9">2.3.1.250</ecNumber>
    </recommendedName>
</protein>
<comment type="similarity">
    <text evidence="8">Belongs to the membrane-bound acyltransferase family. Porcupine subfamily.</text>
</comment>
<feature type="transmembrane region" description="Helical" evidence="12">
    <location>
        <begin position="463"/>
        <end position="483"/>
    </location>
</feature>
<feature type="transmembrane region" description="Helical" evidence="12">
    <location>
        <begin position="282"/>
        <end position="303"/>
    </location>
</feature>
<dbReference type="Proteomes" id="UP000749559">
    <property type="component" value="Unassembled WGS sequence"/>
</dbReference>
<keyword evidence="7" id="KW-0012">Acyltransferase</keyword>
<evidence type="ECO:0000313" key="14">
    <source>
        <dbReference type="Proteomes" id="UP000749559"/>
    </source>
</evidence>
<dbReference type="InterPro" id="IPR049941">
    <property type="entry name" value="LPLAT_7/PORCN-like"/>
</dbReference>
<dbReference type="GO" id="GO:0016055">
    <property type="term" value="P:Wnt signaling pathway"/>
    <property type="evidence" value="ECO:0007669"/>
    <property type="project" value="UniProtKB-KW"/>
</dbReference>
<feature type="transmembrane region" description="Helical" evidence="12">
    <location>
        <begin position="342"/>
        <end position="365"/>
    </location>
</feature>
<sequence>MEDMMADYMLDDIDYEQEYYDDMMEYDDSMMEEGAVYTRLPLTQVFEQCMLPTIQQTAGSVLPLMVLCIVCKMCANLCTESIDDREDIAFPKVTFHLSSAICGLMACHLFFHADLLYMLMLGILAYTMLALANWKCRQFCGSGVAVITVLYLLICELFLVEGEKWHQIRGAQMVLAMKVISVGFDLSNSSIEKLPAPWEFLGYIFNVGTVIFGPFVSFTDYSAVLLQSERLITWHFIKRLLGSFAISLVCVVISACVTYWLILDDSGSWMLAYRDAQSFRFSHYFISFLSEVTTLCSGLSWVIRGNIRDINVSRPYHIELPRSLVEVVSKWNLPMHYWLKTYVFKSAIGLGNFTAILLTYIASAILHGLNFQLAAVLLSLGFYTYTEYVLRKRLSRIFDACIQAKKCKEDCTHQFKSSHIYVRVVNVFFGCLAMFHLAYLGMMFDGSATTEQGYTMEHTLSKWAHLGYMSHIVAIGSYIFYFLI</sequence>
<dbReference type="InterPro" id="IPR004299">
    <property type="entry name" value="MBOAT_fam"/>
</dbReference>
<keyword evidence="14" id="KW-1185">Reference proteome</keyword>
<keyword evidence="2" id="KW-0808">Transferase</keyword>
<dbReference type="PANTHER" id="PTHR13906:SF12">
    <property type="entry name" value="PROTEIN-SERINE O-PALMITOLEOYLTRANSFERASE PORCUPINE"/>
    <property type="match status" value="1"/>
</dbReference>
<evidence type="ECO:0000256" key="5">
    <source>
        <dbReference type="ARBA" id="ARBA00022989"/>
    </source>
</evidence>
<dbReference type="EMBL" id="CAIIXF020000005">
    <property type="protein sequence ID" value="CAH1783358.1"/>
    <property type="molecule type" value="Genomic_DNA"/>
</dbReference>
<comment type="caution">
    <text evidence="13">The sequence shown here is derived from an EMBL/GenBank/DDBJ whole genome shotgun (WGS) entry which is preliminary data.</text>
</comment>
<gene>
    <name evidence="13" type="ORF">OFUS_LOCUS9705</name>
</gene>